<dbReference type="InterPro" id="IPR016181">
    <property type="entry name" value="Acyl_CoA_acyltransferase"/>
</dbReference>
<organism evidence="2 3">
    <name type="scientific">candidate division WWE3 bacterium GW2011_GWC2_44_9</name>
    <dbReference type="NCBI Taxonomy" id="1619125"/>
    <lineage>
        <taxon>Bacteria</taxon>
        <taxon>Katanobacteria</taxon>
    </lineage>
</organism>
<dbReference type="InterPro" id="IPR050276">
    <property type="entry name" value="MshD_Acetyltransferase"/>
</dbReference>
<keyword evidence="2" id="KW-0808">Transferase</keyword>
<dbReference type="InterPro" id="IPR000182">
    <property type="entry name" value="GNAT_dom"/>
</dbReference>
<dbReference type="SUPFAM" id="SSF55729">
    <property type="entry name" value="Acyl-CoA N-acyltransferases (Nat)"/>
    <property type="match status" value="1"/>
</dbReference>
<gene>
    <name evidence="2" type="ORF">UW82_C0052G0006</name>
</gene>
<feature type="domain" description="N-acetyltransferase" evidence="1">
    <location>
        <begin position="1"/>
        <end position="119"/>
    </location>
</feature>
<dbReference type="EMBL" id="LCJU01000052">
    <property type="protein sequence ID" value="KKT82930.1"/>
    <property type="molecule type" value="Genomic_DNA"/>
</dbReference>
<dbReference type="Gene3D" id="3.40.630.30">
    <property type="match status" value="1"/>
</dbReference>
<dbReference type="Proteomes" id="UP000034504">
    <property type="component" value="Unassembled WGS sequence"/>
</dbReference>
<sequence>MVRNLSDSKSLTRVFVATEDNKVIGFCAVCPCRDSDLGKEFGELGGIYVDQHYMGKGAGTKLLEYGLKELKNMGYTKATLWVLASNAKTIKWYESRGWRVEGKTKVDKRDTFEMNETRYITDLK</sequence>
<dbReference type="GO" id="GO:0016747">
    <property type="term" value="F:acyltransferase activity, transferring groups other than amino-acyl groups"/>
    <property type="evidence" value="ECO:0007669"/>
    <property type="project" value="InterPro"/>
</dbReference>
<reference evidence="2 3" key="1">
    <citation type="journal article" date="2015" name="Nature">
        <title>rRNA introns, odd ribosomes, and small enigmatic genomes across a large radiation of phyla.</title>
        <authorList>
            <person name="Brown C.T."/>
            <person name="Hug L.A."/>
            <person name="Thomas B.C."/>
            <person name="Sharon I."/>
            <person name="Castelle C.J."/>
            <person name="Singh A."/>
            <person name="Wilkins M.J."/>
            <person name="Williams K.H."/>
            <person name="Banfield J.F."/>
        </authorList>
    </citation>
    <scope>NUCLEOTIDE SEQUENCE [LARGE SCALE GENOMIC DNA]</scope>
</reference>
<proteinExistence type="predicted"/>
<dbReference type="CDD" id="cd04301">
    <property type="entry name" value="NAT_SF"/>
    <property type="match status" value="1"/>
</dbReference>
<evidence type="ECO:0000259" key="1">
    <source>
        <dbReference type="PROSITE" id="PS51186"/>
    </source>
</evidence>
<accession>A0A0G1KHE1</accession>
<protein>
    <submittedName>
        <fullName evidence="2">GCN5-related N-acetyltransferase</fullName>
    </submittedName>
</protein>
<evidence type="ECO:0000313" key="3">
    <source>
        <dbReference type="Proteomes" id="UP000034504"/>
    </source>
</evidence>
<name>A0A0G1KHE1_UNCKA</name>
<dbReference type="AlphaFoldDB" id="A0A0G1KHE1"/>
<dbReference type="Pfam" id="PF00583">
    <property type="entry name" value="Acetyltransf_1"/>
    <property type="match status" value="1"/>
</dbReference>
<dbReference type="PANTHER" id="PTHR43617">
    <property type="entry name" value="L-AMINO ACID N-ACETYLTRANSFERASE"/>
    <property type="match status" value="1"/>
</dbReference>
<dbReference type="PROSITE" id="PS51186">
    <property type="entry name" value="GNAT"/>
    <property type="match status" value="1"/>
</dbReference>
<evidence type="ECO:0000313" key="2">
    <source>
        <dbReference type="EMBL" id="KKT82930.1"/>
    </source>
</evidence>
<comment type="caution">
    <text evidence="2">The sequence shown here is derived from an EMBL/GenBank/DDBJ whole genome shotgun (WGS) entry which is preliminary data.</text>
</comment>